<evidence type="ECO:0000256" key="1">
    <source>
        <dbReference type="SAM" id="Phobius"/>
    </source>
</evidence>
<dbReference type="EMBL" id="CAXLJM020000043">
    <property type="protein sequence ID" value="CAL8109939.1"/>
    <property type="molecule type" value="Genomic_DNA"/>
</dbReference>
<feature type="transmembrane region" description="Helical" evidence="1">
    <location>
        <begin position="16"/>
        <end position="38"/>
    </location>
</feature>
<evidence type="ECO:0000259" key="2">
    <source>
        <dbReference type="Pfam" id="PF16033"/>
    </source>
</evidence>
<organism evidence="3 4">
    <name type="scientific">Orchesella dallaii</name>
    <dbReference type="NCBI Taxonomy" id="48710"/>
    <lineage>
        <taxon>Eukaryota</taxon>
        <taxon>Metazoa</taxon>
        <taxon>Ecdysozoa</taxon>
        <taxon>Arthropoda</taxon>
        <taxon>Hexapoda</taxon>
        <taxon>Collembola</taxon>
        <taxon>Entomobryomorpha</taxon>
        <taxon>Entomobryoidea</taxon>
        <taxon>Orchesellidae</taxon>
        <taxon>Orchesellinae</taxon>
        <taxon>Orchesella</taxon>
    </lineage>
</organism>
<evidence type="ECO:0000313" key="3">
    <source>
        <dbReference type="EMBL" id="CAL8109939.1"/>
    </source>
</evidence>
<protein>
    <recommendedName>
        <fullName evidence="2">DUF4789 domain-containing protein</fullName>
    </recommendedName>
</protein>
<keyword evidence="1" id="KW-0472">Membrane</keyword>
<dbReference type="InterPro" id="IPR031993">
    <property type="entry name" value="DUF4789"/>
</dbReference>
<proteinExistence type="predicted"/>
<feature type="domain" description="DUF4789" evidence="2">
    <location>
        <begin position="86"/>
        <end position="182"/>
    </location>
</feature>
<keyword evidence="1" id="KW-1133">Transmembrane helix</keyword>
<dbReference type="PANTHER" id="PTHR21177:SF7">
    <property type="entry name" value="GH11627P"/>
    <property type="match status" value="1"/>
</dbReference>
<evidence type="ECO:0000313" key="4">
    <source>
        <dbReference type="Proteomes" id="UP001642540"/>
    </source>
</evidence>
<dbReference type="PANTHER" id="PTHR21177">
    <property type="entry name" value="IP06524P-RELATED"/>
    <property type="match status" value="1"/>
</dbReference>
<sequence length="246" mass="28030">MKYYTISRMVERHHATLSFSIIVIIIELTLLSGFAYAIPMQLVFPDSVEVEVTTNNITNGKLCEKPKYYHNETKSCWPTSPRKRGPCPESMIFYAVDKIYGDCDCPEASVSAVYVYDVSSNQCFKTYNQAFCPPNEWLILDNNSIPTCVPNSCQKFQRGTSRNEHEDRHVVLFKNKCVTVLDSDPDVCPYPYEITIDLDKGLPICSSDLPETTEYDLGVKGSFKCRTGTRRDRLGKCRPTNNKDKE</sequence>
<name>A0ABP1QR12_9HEXA</name>
<keyword evidence="1" id="KW-0812">Transmembrane</keyword>
<keyword evidence="4" id="KW-1185">Reference proteome</keyword>
<gene>
    <name evidence="3" type="ORF">ODALV1_LOCUS13830</name>
</gene>
<dbReference type="Proteomes" id="UP001642540">
    <property type="component" value="Unassembled WGS sequence"/>
</dbReference>
<comment type="caution">
    <text evidence="3">The sequence shown here is derived from an EMBL/GenBank/DDBJ whole genome shotgun (WGS) entry which is preliminary data.</text>
</comment>
<accession>A0ABP1QR12</accession>
<dbReference type="Pfam" id="PF16033">
    <property type="entry name" value="DUF4789"/>
    <property type="match status" value="1"/>
</dbReference>
<reference evidence="3 4" key="1">
    <citation type="submission" date="2024-08" db="EMBL/GenBank/DDBJ databases">
        <authorList>
            <person name="Cucini C."/>
            <person name="Frati F."/>
        </authorList>
    </citation>
    <scope>NUCLEOTIDE SEQUENCE [LARGE SCALE GENOMIC DNA]</scope>
</reference>